<feature type="compositionally biased region" description="Basic and acidic residues" evidence="7">
    <location>
        <begin position="171"/>
        <end position="186"/>
    </location>
</feature>
<reference evidence="10 11" key="1">
    <citation type="submission" date="2019-02" db="EMBL/GenBank/DDBJ databases">
        <title>Deep-cultivation of Planctomycetes and their phenomic and genomic characterization uncovers novel biology.</title>
        <authorList>
            <person name="Wiegand S."/>
            <person name="Jogler M."/>
            <person name="Boedeker C."/>
            <person name="Pinto D."/>
            <person name="Vollmers J."/>
            <person name="Rivas-Marin E."/>
            <person name="Kohn T."/>
            <person name="Peeters S.H."/>
            <person name="Heuer A."/>
            <person name="Rast P."/>
            <person name="Oberbeckmann S."/>
            <person name="Bunk B."/>
            <person name="Jeske O."/>
            <person name="Meyerdierks A."/>
            <person name="Storesund J.E."/>
            <person name="Kallscheuer N."/>
            <person name="Luecker S."/>
            <person name="Lage O.M."/>
            <person name="Pohl T."/>
            <person name="Merkel B.J."/>
            <person name="Hornburger P."/>
            <person name="Mueller R.-W."/>
            <person name="Bruemmer F."/>
            <person name="Labrenz M."/>
            <person name="Spormann A.M."/>
            <person name="Op den Camp H."/>
            <person name="Overmann J."/>
            <person name="Amann R."/>
            <person name="Jetten M.S.M."/>
            <person name="Mascher T."/>
            <person name="Medema M.H."/>
            <person name="Devos D.P."/>
            <person name="Kaster A.-K."/>
            <person name="Ovreas L."/>
            <person name="Rohde M."/>
            <person name="Galperin M.Y."/>
            <person name="Jogler C."/>
        </authorList>
    </citation>
    <scope>NUCLEOTIDE SEQUENCE [LARGE SCALE GENOMIC DNA]</scope>
    <source>
        <strain evidence="10 11">ElP</strain>
    </source>
</reference>
<dbReference type="EC" id="3.1.6.1" evidence="10"/>
<dbReference type="AlphaFoldDB" id="A0A518HD33"/>
<keyword evidence="3" id="KW-0479">Metal-binding</keyword>
<dbReference type="PROSITE" id="PS00523">
    <property type="entry name" value="SULFATASE_1"/>
    <property type="match status" value="1"/>
</dbReference>
<evidence type="ECO:0000256" key="3">
    <source>
        <dbReference type="ARBA" id="ARBA00022723"/>
    </source>
</evidence>
<dbReference type="SUPFAM" id="SSF53649">
    <property type="entry name" value="Alkaline phosphatase-like"/>
    <property type="match status" value="1"/>
</dbReference>
<dbReference type="Proteomes" id="UP000317835">
    <property type="component" value="Chromosome"/>
</dbReference>
<keyword evidence="11" id="KW-1185">Reference proteome</keyword>
<sequence length="499" mass="55050" precursor="true">MATRRTLTRLILLAASLAWVGASGVEATPQEGDRPGPNVLMIAVDDLRPQLGCLGDPVIKTPNIDRLAARGVAFSRAYCQQAVCSPSRTSLMTGRRPDTTRVFDLQTHFRDTIPDVVTLAQHFKANGYRTESLSKIYHGGLLDPESWSVPHWRPDVPNFGPEGQEILRRERARARESGRPPVDRVRGLPTEAPDVPDDALPDGATASEAIRRLRAAKDQDEPFFLAVGFLKPHLPFVAPKPYWDLYSASDIRPSDNPEPPVGAPDYALTNWGELRAYVGIPKDGPVGEEQALELVHGYYASVSYMDAQLGRVLDELDRLDLADSTVVALWGDHGWKLGDHGAWCKHTNYERDTNAPLIVSVPGRSTAGRVSDALVEFVDLYPTLADLCGLPLPEGLEGSSLAPLLDDPDRPWKAAAFSQYPRNIPGKGRAMGDAMRTDRYRFVAWTLPDGTVDAFELYDHRDDPHEDYNLAADPAHADLVARLAARLRDGWRAARPPER</sequence>
<dbReference type="InterPro" id="IPR017850">
    <property type="entry name" value="Alkaline_phosphatase_core_sf"/>
</dbReference>
<feature type="domain" description="Sulfatase N-terminal" evidence="9">
    <location>
        <begin position="37"/>
        <end position="389"/>
    </location>
</feature>
<keyword evidence="5 10" id="KW-0378">Hydrolase</keyword>
<feature type="region of interest" description="Disordered" evidence="7">
    <location>
        <begin position="171"/>
        <end position="202"/>
    </location>
</feature>
<feature type="signal peptide" evidence="8">
    <location>
        <begin position="1"/>
        <end position="27"/>
    </location>
</feature>
<comment type="similarity">
    <text evidence="2">Belongs to the sulfatase family.</text>
</comment>
<dbReference type="PANTHER" id="PTHR45953:SF1">
    <property type="entry name" value="IDURONATE 2-SULFATASE"/>
    <property type="match status" value="1"/>
</dbReference>
<dbReference type="GO" id="GO:0004423">
    <property type="term" value="F:iduronate-2-sulfatase activity"/>
    <property type="evidence" value="ECO:0007669"/>
    <property type="project" value="InterPro"/>
</dbReference>
<dbReference type="PANTHER" id="PTHR45953">
    <property type="entry name" value="IDURONATE 2-SULFATASE"/>
    <property type="match status" value="1"/>
</dbReference>
<evidence type="ECO:0000256" key="6">
    <source>
        <dbReference type="ARBA" id="ARBA00022837"/>
    </source>
</evidence>
<dbReference type="InterPro" id="IPR000917">
    <property type="entry name" value="Sulfatase_N"/>
</dbReference>
<dbReference type="InterPro" id="IPR035874">
    <property type="entry name" value="IDS"/>
</dbReference>
<dbReference type="CDD" id="cd16030">
    <property type="entry name" value="iduronate-2-sulfatase"/>
    <property type="match status" value="1"/>
</dbReference>
<dbReference type="KEGG" id="tpla:ElP_67220"/>
<dbReference type="OrthoDB" id="9782218at2"/>
<dbReference type="Gene3D" id="3.40.720.10">
    <property type="entry name" value="Alkaline Phosphatase, subunit A"/>
    <property type="match status" value="1"/>
</dbReference>
<dbReference type="InterPro" id="IPR024607">
    <property type="entry name" value="Sulfatase_CS"/>
</dbReference>
<dbReference type="EMBL" id="CP036426">
    <property type="protein sequence ID" value="QDV38765.1"/>
    <property type="molecule type" value="Genomic_DNA"/>
</dbReference>
<evidence type="ECO:0000256" key="4">
    <source>
        <dbReference type="ARBA" id="ARBA00022729"/>
    </source>
</evidence>
<dbReference type="RefSeq" id="WP_145277524.1">
    <property type="nucleotide sequence ID" value="NZ_CP036426.1"/>
</dbReference>
<dbReference type="GO" id="GO:0005737">
    <property type="term" value="C:cytoplasm"/>
    <property type="evidence" value="ECO:0007669"/>
    <property type="project" value="TreeGrafter"/>
</dbReference>
<evidence type="ECO:0000256" key="5">
    <source>
        <dbReference type="ARBA" id="ARBA00022801"/>
    </source>
</evidence>
<evidence type="ECO:0000256" key="7">
    <source>
        <dbReference type="SAM" id="MobiDB-lite"/>
    </source>
</evidence>
<name>A0A518HD33_9BACT</name>
<evidence type="ECO:0000256" key="1">
    <source>
        <dbReference type="ARBA" id="ARBA00001913"/>
    </source>
</evidence>
<dbReference type="GO" id="GO:0004065">
    <property type="term" value="F:arylsulfatase activity"/>
    <property type="evidence" value="ECO:0007669"/>
    <property type="project" value="UniProtKB-EC"/>
</dbReference>
<evidence type="ECO:0000313" key="11">
    <source>
        <dbReference type="Proteomes" id="UP000317835"/>
    </source>
</evidence>
<evidence type="ECO:0000256" key="8">
    <source>
        <dbReference type="SAM" id="SignalP"/>
    </source>
</evidence>
<evidence type="ECO:0000313" key="10">
    <source>
        <dbReference type="EMBL" id="QDV38765.1"/>
    </source>
</evidence>
<comment type="cofactor">
    <cofactor evidence="1">
        <name>Ca(2+)</name>
        <dbReference type="ChEBI" id="CHEBI:29108"/>
    </cofactor>
</comment>
<dbReference type="Pfam" id="PF00884">
    <property type="entry name" value="Sulfatase"/>
    <property type="match status" value="1"/>
</dbReference>
<proteinExistence type="inferred from homology"/>
<organism evidence="10 11">
    <name type="scientific">Tautonia plasticadhaerens</name>
    <dbReference type="NCBI Taxonomy" id="2527974"/>
    <lineage>
        <taxon>Bacteria</taxon>
        <taxon>Pseudomonadati</taxon>
        <taxon>Planctomycetota</taxon>
        <taxon>Planctomycetia</taxon>
        <taxon>Isosphaerales</taxon>
        <taxon>Isosphaeraceae</taxon>
        <taxon>Tautonia</taxon>
    </lineage>
</organism>
<protein>
    <submittedName>
        <fullName evidence="10">Arylsulfatase</fullName>
        <ecNumber evidence="10">3.1.6.1</ecNumber>
    </submittedName>
</protein>
<feature type="chain" id="PRO_5022196592" evidence="8">
    <location>
        <begin position="28"/>
        <end position="499"/>
    </location>
</feature>
<accession>A0A518HD33</accession>
<dbReference type="GO" id="GO:0046872">
    <property type="term" value="F:metal ion binding"/>
    <property type="evidence" value="ECO:0007669"/>
    <property type="project" value="UniProtKB-KW"/>
</dbReference>
<gene>
    <name evidence="10" type="ORF">ElP_67220</name>
</gene>
<keyword evidence="4 8" id="KW-0732">Signal</keyword>
<evidence type="ECO:0000259" key="9">
    <source>
        <dbReference type="Pfam" id="PF00884"/>
    </source>
</evidence>
<evidence type="ECO:0000256" key="2">
    <source>
        <dbReference type="ARBA" id="ARBA00008779"/>
    </source>
</evidence>
<keyword evidence="6" id="KW-0106">Calcium</keyword>